<comment type="caution">
    <text evidence="2">The sequence shown here is derived from an EMBL/GenBank/DDBJ whole genome shotgun (WGS) entry which is preliminary data.</text>
</comment>
<protein>
    <submittedName>
        <fullName evidence="2">Uncharacterized protein</fullName>
    </submittedName>
</protein>
<feature type="region of interest" description="Disordered" evidence="1">
    <location>
        <begin position="220"/>
        <end position="268"/>
    </location>
</feature>
<sequence length="297" mass="33925">MRELHCQRASELMERNKVKRDVYIFETNDFVFFSKYKLDSGMCGPYRAVKILSHERYELQLLRTSLAVGRGPVWRVAACVARGGLCGAWRPVWRVAASGHWSFRYDLRQGLDRDLVSGQGPGRLWPFRHDLRQGLDRDLTLILKPRQMMWKLGPNLHALQSWQVTTWKRYPRRLLQQTSCCGLCVCGATATYGVCYVVLVSRSLCQSYIPWALYGSDDEDEESTAPSVTQPSNVDVPGNAIEPQLSTPGTQSRGEEPAAPPTFTSSDDGSRCRFWRLIFKARRRRSPRTVCCQERPC</sequence>
<dbReference type="AlphaFoldDB" id="A0AAU9UEJ9"/>
<evidence type="ECO:0000313" key="3">
    <source>
        <dbReference type="Proteomes" id="UP001153954"/>
    </source>
</evidence>
<organism evidence="2 3">
    <name type="scientific">Euphydryas editha</name>
    <name type="common">Edith's checkerspot</name>
    <dbReference type="NCBI Taxonomy" id="104508"/>
    <lineage>
        <taxon>Eukaryota</taxon>
        <taxon>Metazoa</taxon>
        <taxon>Ecdysozoa</taxon>
        <taxon>Arthropoda</taxon>
        <taxon>Hexapoda</taxon>
        <taxon>Insecta</taxon>
        <taxon>Pterygota</taxon>
        <taxon>Neoptera</taxon>
        <taxon>Endopterygota</taxon>
        <taxon>Lepidoptera</taxon>
        <taxon>Glossata</taxon>
        <taxon>Ditrysia</taxon>
        <taxon>Papilionoidea</taxon>
        <taxon>Nymphalidae</taxon>
        <taxon>Nymphalinae</taxon>
        <taxon>Euphydryas</taxon>
    </lineage>
</organism>
<dbReference type="Proteomes" id="UP001153954">
    <property type="component" value="Unassembled WGS sequence"/>
</dbReference>
<feature type="compositionally biased region" description="Polar residues" evidence="1">
    <location>
        <begin position="224"/>
        <end position="233"/>
    </location>
</feature>
<gene>
    <name evidence="2" type="ORF">EEDITHA_LOCUS11688</name>
</gene>
<proteinExistence type="predicted"/>
<name>A0AAU9UEJ9_EUPED</name>
<evidence type="ECO:0000313" key="2">
    <source>
        <dbReference type="EMBL" id="CAH2096336.1"/>
    </source>
</evidence>
<evidence type="ECO:0000256" key="1">
    <source>
        <dbReference type="SAM" id="MobiDB-lite"/>
    </source>
</evidence>
<keyword evidence="3" id="KW-1185">Reference proteome</keyword>
<dbReference type="EMBL" id="CAKOGL010000016">
    <property type="protein sequence ID" value="CAH2096336.1"/>
    <property type="molecule type" value="Genomic_DNA"/>
</dbReference>
<accession>A0AAU9UEJ9</accession>
<reference evidence="2" key="1">
    <citation type="submission" date="2022-03" db="EMBL/GenBank/DDBJ databases">
        <authorList>
            <person name="Tunstrom K."/>
        </authorList>
    </citation>
    <scope>NUCLEOTIDE SEQUENCE</scope>
</reference>